<accession>A0A4Q1CE88</accession>
<organism evidence="1 2">
    <name type="scientific">Lacibacter luteus</name>
    <dbReference type="NCBI Taxonomy" id="2508719"/>
    <lineage>
        <taxon>Bacteria</taxon>
        <taxon>Pseudomonadati</taxon>
        <taxon>Bacteroidota</taxon>
        <taxon>Chitinophagia</taxon>
        <taxon>Chitinophagales</taxon>
        <taxon>Chitinophagaceae</taxon>
        <taxon>Lacibacter</taxon>
    </lineage>
</organism>
<dbReference type="RefSeq" id="WP_129132510.1">
    <property type="nucleotide sequence ID" value="NZ_SDHW01000007.1"/>
</dbReference>
<keyword evidence="2" id="KW-1185">Reference proteome</keyword>
<sequence>MLQFNTAEISILLQQKLSLTSIHTASLPAVSRDAVYVQPAEQLQTFNFLFYETSLRFDQLHNMMLIFEPGEFSNKYWMQFQLGSRYYSNILDVCIPFTKHGFGLHSVKHLYLQAAKFEKWMSDIHGIEFLQRSTPVKRISEKVKSLLLLLPV</sequence>
<dbReference type="AlphaFoldDB" id="A0A4Q1CE88"/>
<protein>
    <submittedName>
        <fullName evidence="1">Uncharacterized protein</fullName>
    </submittedName>
</protein>
<dbReference type="Proteomes" id="UP000290204">
    <property type="component" value="Unassembled WGS sequence"/>
</dbReference>
<gene>
    <name evidence="1" type="ORF">ESA94_18885</name>
</gene>
<dbReference type="EMBL" id="SDHW01000007">
    <property type="protein sequence ID" value="RXK58081.1"/>
    <property type="molecule type" value="Genomic_DNA"/>
</dbReference>
<evidence type="ECO:0000313" key="1">
    <source>
        <dbReference type="EMBL" id="RXK58081.1"/>
    </source>
</evidence>
<reference evidence="1 2" key="1">
    <citation type="submission" date="2019-01" db="EMBL/GenBank/DDBJ databases">
        <title>Lacibacter sp. strain TTM-7.</title>
        <authorList>
            <person name="Chen W.-M."/>
        </authorList>
    </citation>
    <scope>NUCLEOTIDE SEQUENCE [LARGE SCALE GENOMIC DNA]</scope>
    <source>
        <strain evidence="1 2">TTM-7</strain>
    </source>
</reference>
<evidence type="ECO:0000313" key="2">
    <source>
        <dbReference type="Proteomes" id="UP000290204"/>
    </source>
</evidence>
<dbReference type="OrthoDB" id="9825736at2"/>
<comment type="caution">
    <text evidence="1">The sequence shown here is derived from an EMBL/GenBank/DDBJ whole genome shotgun (WGS) entry which is preliminary data.</text>
</comment>
<name>A0A4Q1CE88_9BACT</name>
<proteinExistence type="predicted"/>